<evidence type="ECO:0000313" key="4">
    <source>
        <dbReference type="Proteomes" id="UP000823900"/>
    </source>
</evidence>
<keyword evidence="1" id="KW-1133">Transmembrane helix</keyword>
<keyword evidence="1" id="KW-0472">Membrane</keyword>
<sequence length="419" mass="46458">MPEKHCPHCGAFLPAEASFCPYCANILNRRALKLPPRPIPARLIRLLGLFCLAAALMAGLWSSFRPKTYEGAGEVFYTDSDGSYQLISNVSTDRYYPMTEIPQDAGEQDSYRFPLRLYINHRDTGADASSMFLQKLESCELLIQQPEDSPRPVTASVPEEADDYPGVAMVSYIDFSKLSENPIQLTWNLRMANQDTIQIHSTLTVTPIKTYYYDASNADLSDSKALQALADQLAAQTDPRDVVNIRLPAVTYTEPLILSGRSFNLTGTESEGRRTAFAGGIQMRAPKDGQDWISHFTDIDFSGDGSGVGISAANRVWTENCRFTGWKTAVLAYGSAWVNTTNCTFEDNETGIYYNSEGNSGSDTRFTGNTFRGNTTAVLLERVSAKLQMDFKDCLFEKNGTDIDNRCEQPVSISQAVFQ</sequence>
<dbReference type="EMBL" id="DWZA01000005">
    <property type="protein sequence ID" value="HJA70116.1"/>
    <property type="molecule type" value="Genomic_DNA"/>
</dbReference>
<dbReference type="Gene3D" id="2.160.20.10">
    <property type="entry name" value="Single-stranded right-handed beta-helix, Pectin lyase-like"/>
    <property type="match status" value="1"/>
</dbReference>
<dbReference type="AlphaFoldDB" id="A0A9D2HET3"/>
<dbReference type="InterPro" id="IPR011050">
    <property type="entry name" value="Pectin_lyase_fold/virulence"/>
</dbReference>
<dbReference type="InterPro" id="IPR012334">
    <property type="entry name" value="Pectin_lyas_fold"/>
</dbReference>
<name>A0A9D2HET3_9FIRM</name>
<feature type="transmembrane region" description="Helical" evidence="1">
    <location>
        <begin position="43"/>
        <end position="64"/>
    </location>
</feature>
<keyword evidence="1" id="KW-0812">Transmembrane</keyword>
<evidence type="ECO:0000259" key="2">
    <source>
        <dbReference type="Pfam" id="PF13229"/>
    </source>
</evidence>
<dbReference type="SUPFAM" id="SSF51126">
    <property type="entry name" value="Pectin lyase-like"/>
    <property type="match status" value="1"/>
</dbReference>
<accession>A0A9D2HET3</accession>
<dbReference type="Pfam" id="PF13229">
    <property type="entry name" value="Beta_helix"/>
    <property type="match status" value="1"/>
</dbReference>
<protein>
    <submittedName>
        <fullName evidence="3">Right-handed parallel beta-helix repeat-containing protein</fullName>
    </submittedName>
</protein>
<feature type="domain" description="Right handed beta helix" evidence="2">
    <location>
        <begin position="297"/>
        <end position="400"/>
    </location>
</feature>
<reference evidence="3" key="1">
    <citation type="journal article" date="2021" name="PeerJ">
        <title>Extensive microbial diversity within the chicken gut microbiome revealed by metagenomics and culture.</title>
        <authorList>
            <person name="Gilroy R."/>
            <person name="Ravi A."/>
            <person name="Getino M."/>
            <person name="Pursley I."/>
            <person name="Horton D.L."/>
            <person name="Alikhan N.F."/>
            <person name="Baker D."/>
            <person name="Gharbi K."/>
            <person name="Hall N."/>
            <person name="Watson M."/>
            <person name="Adriaenssens E.M."/>
            <person name="Foster-Nyarko E."/>
            <person name="Jarju S."/>
            <person name="Secka A."/>
            <person name="Antonio M."/>
            <person name="Oren A."/>
            <person name="Chaudhuri R.R."/>
            <person name="La Ragione R."/>
            <person name="Hildebrand F."/>
            <person name="Pallen M.J."/>
        </authorList>
    </citation>
    <scope>NUCLEOTIDE SEQUENCE</scope>
    <source>
        <strain evidence="3">CHK178-16964</strain>
    </source>
</reference>
<organism evidence="3 4">
    <name type="scientific">Candidatus Lachnoclostridium stercoravium</name>
    <dbReference type="NCBI Taxonomy" id="2838633"/>
    <lineage>
        <taxon>Bacteria</taxon>
        <taxon>Bacillati</taxon>
        <taxon>Bacillota</taxon>
        <taxon>Clostridia</taxon>
        <taxon>Lachnospirales</taxon>
        <taxon>Lachnospiraceae</taxon>
    </lineage>
</organism>
<evidence type="ECO:0000313" key="3">
    <source>
        <dbReference type="EMBL" id="HJA70116.1"/>
    </source>
</evidence>
<dbReference type="InterPro" id="IPR039448">
    <property type="entry name" value="Beta_helix"/>
</dbReference>
<evidence type="ECO:0000256" key="1">
    <source>
        <dbReference type="SAM" id="Phobius"/>
    </source>
</evidence>
<dbReference type="Proteomes" id="UP000823900">
    <property type="component" value="Unassembled WGS sequence"/>
</dbReference>
<reference evidence="3" key="2">
    <citation type="submission" date="2021-04" db="EMBL/GenBank/DDBJ databases">
        <authorList>
            <person name="Gilroy R."/>
        </authorList>
    </citation>
    <scope>NUCLEOTIDE SEQUENCE</scope>
    <source>
        <strain evidence="3">CHK178-16964</strain>
    </source>
</reference>
<gene>
    <name evidence="3" type="ORF">IAA07_00875</name>
</gene>
<comment type="caution">
    <text evidence="3">The sequence shown here is derived from an EMBL/GenBank/DDBJ whole genome shotgun (WGS) entry which is preliminary data.</text>
</comment>
<proteinExistence type="predicted"/>